<evidence type="ECO:0000256" key="1">
    <source>
        <dbReference type="SAM" id="SignalP"/>
    </source>
</evidence>
<feature type="non-terminal residue" evidence="2">
    <location>
        <position position="72"/>
    </location>
</feature>
<evidence type="ECO:0000313" key="3">
    <source>
        <dbReference type="Proteomes" id="UP000187429"/>
    </source>
</evidence>
<feature type="chain" id="PRO_5012774256" evidence="1">
    <location>
        <begin position="23"/>
        <end position="72"/>
    </location>
</feature>
<dbReference type="Proteomes" id="UP000187429">
    <property type="component" value="Unassembled WGS sequence"/>
</dbReference>
<name>A0A1R1Y8P1_9FUNG</name>
<comment type="caution">
    <text evidence="2">The sequence shown here is derived from an EMBL/GenBank/DDBJ whole genome shotgun (WGS) entry which is preliminary data.</text>
</comment>
<evidence type="ECO:0000313" key="2">
    <source>
        <dbReference type="EMBL" id="OMJ23220.1"/>
    </source>
</evidence>
<sequence length="72" mass="8025">MFTSKLWVLLSTLLFIINFTTPSPNIVEERQTLLIHGIPRSTSNESDSVIIKCALVTDSFISILQSEISSEV</sequence>
<proteinExistence type="predicted"/>
<keyword evidence="1" id="KW-0732">Signal</keyword>
<reference evidence="3" key="1">
    <citation type="submission" date="2017-01" db="EMBL/GenBank/DDBJ databases">
        <authorList>
            <person name="Wang Y."/>
            <person name="White M."/>
            <person name="Kvist S."/>
            <person name="Moncalvo J.-M."/>
        </authorList>
    </citation>
    <scope>NUCLEOTIDE SEQUENCE [LARGE SCALE GENOMIC DNA]</scope>
    <source>
        <strain evidence="3">ID-206-W2</strain>
    </source>
</reference>
<organism evidence="2 3">
    <name type="scientific">Smittium culicis</name>
    <dbReference type="NCBI Taxonomy" id="133412"/>
    <lineage>
        <taxon>Eukaryota</taxon>
        <taxon>Fungi</taxon>
        <taxon>Fungi incertae sedis</taxon>
        <taxon>Zoopagomycota</taxon>
        <taxon>Kickxellomycotina</taxon>
        <taxon>Harpellomycetes</taxon>
        <taxon>Harpellales</taxon>
        <taxon>Legeriomycetaceae</taxon>
        <taxon>Smittium</taxon>
    </lineage>
</organism>
<dbReference type="AlphaFoldDB" id="A0A1R1Y8P1"/>
<keyword evidence="3" id="KW-1185">Reference proteome</keyword>
<dbReference type="EMBL" id="LSSM01002070">
    <property type="protein sequence ID" value="OMJ23220.1"/>
    <property type="molecule type" value="Genomic_DNA"/>
</dbReference>
<protein>
    <submittedName>
        <fullName evidence="2">Uncharacterized protein</fullName>
    </submittedName>
</protein>
<accession>A0A1R1Y8P1</accession>
<feature type="signal peptide" evidence="1">
    <location>
        <begin position="1"/>
        <end position="22"/>
    </location>
</feature>
<gene>
    <name evidence="2" type="ORF">AYI69_g5063</name>
</gene>